<organism evidence="2 3">
    <name type="scientific">Kibdelosporangium phytohabitans</name>
    <dbReference type="NCBI Taxonomy" id="860235"/>
    <lineage>
        <taxon>Bacteria</taxon>
        <taxon>Bacillati</taxon>
        <taxon>Actinomycetota</taxon>
        <taxon>Actinomycetes</taxon>
        <taxon>Pseudonocardiales</taxon>
        <taxon>Pseudonocardiaceae</taxon>
        <taxon>Kibdelosporangium</taxon>
    </lineage>
</organism>
<name>A0A0N9I513_9PSEU</name>
<evidence type="ECO:0000313" key="3">
    <source>
        <dbReference type="Proteomes" id="UP000063699"/>
    </source>
</evidence>
<dbReference type="RefSeq" id="WP_054291577.1">
    <property type="nucleotide sequence ID" value="NZ_CP012752.1"/>
</dbReference>
<dbReference type="InterPro" id="IPR016208">
    <property type="entry name" value="Ald_Oxase/xanthine_DH-like"/>
</dbReference>
<keyword evidence="3" id="KW-1185">Reference proteome</keyword>
<dbReference type="Pfam" id="PF01315">
    <property type="entry name" value="Ald_Xan_dh_C"/>
    <property type="match status" value="1"/>
</dbReference>
<dbReference type="Gene3D" id="3.90.1170.50">
    <property type="entry name" value="Aldehyde oxidase/xanthine dehydrogenase, a/b hammerhead"/>
    <property type="match status" value="1"/>
</dbReference>
<proteinExistence type="predicted"/>
<dbReference type="OrthoDB" id="135295at2"/>
<dbReference type="SMART" id="SM01008">
    <property type="entry name" value="Ald_Xan_dh_C"/>
    <property type="match status" value="1"/>
</dbReference>
<evidence type="ECO:0000259" key="1">
    <source>
        <dbReference type="SMART" id="SM01008"/>
    </source>
</evidence>
<sequence length="742" mass="77663">MNAAPDGIGTSAKQPDGVAKVTGVFRFSSDLGNTGAVWAATLRSPHAHARVLSIDTAPAWQLAGVRDVITHADIPGRKLCGQMKVDQPVLAEDVVRFHGEPVAVVAADDLATARLAAERIVVDYEVLPAVTDPLPALEPGAPAVHPDGNVVAHKRIRRGAAQSGEFPYAEVVVKGEYTVGMQDPAFLGPESGLAVPTPDGGVELHVATQWLHVDQEQIAASLGLASDLVVVKPAGTGGAFGGREDLTVHVHACLIALRLQRPVMMSYSRAESFLGHVHRHPAVLRYEHGCTADGKLVYVRAEIVLDGGAYAASSPAIAGNAATHAVGPYDVPHVWAEATAVYTNNPPAGAMRGFGTVQPCFAYESQMDRLAAVTGLDPVEFRLRNALRTGGSLPTGQVLTGPVAVTELLQRLRALPVPAGTPAREVVRGVGYAVCLKNIGFSEGFDDFSTARVRLCVDAGSPVAVVTSAAMDVGQGVSTVQRQIAVSELGVADVRVEHADSRFGTAGPTSASRHTYVTGGAVRAACQEVRADVLKLARERFPSASVLRDGVITDSTGDPVATLADVLGSTVIERTAEFHHPRTYPLDPVNGQGDSAMQFGFAAHRAVVDVDVDLGQVTVVDFATAQDVGRVMNPLALAGQLQGGAAQGLGLALMEELHLADGQVLNPSFATYMLPTMMDVPPLRTEILEMADPRAPYGVRGIGELPAISSTAAVAAAVRAATGKPVNRVPIRPEHLLDLEDL</sequence>
<dbReference type="EMBL" id="CP012752">
    <property type="protein sequence ID" value="ALG09673.1"/>
    <property type="molecule type" value="Genomic_DNA"/>
</dbReference>
<dbReference type="InterPro" id="IPR008274">
    <property type="entry name" value="AldOxase/xan_DH_MoCoBD1"/>
</dbReference>
<dbReference type="Pfam" id="PF20256">
    <property type="entry name" value="MoCoBD_2"/>
    <property type="match status" value="1"/>
</dbReference>
<reference evidence="2 3" key="1">
    <citation type="submission" date="2015-07" db="EMBL/GenBank/DDBJ databases">
        <title>Genome sequencing of Kibdelosporangium phytohabitans.</title>
        <authorList>
            <person name="Qin S."/>
            <person name="Xing K."/>
        </authorList>
    </citation>
    <scope>NUCLEOTIDE SEQUENCE [LARGE SCALE GENOMIC DNA]</scope>
    <source>
        <strain evidence="2 3">KLBMP1111</strain>
    </source>
</reference>
<dbReference type="SUPFAM" id="SSF56003">
    <property type="entry name" value="Molybdenum cofactor-binding domain"/>
    <property type="match status" value="1"/>
</dbReference>
<dbReference type="GO" id="GO:0005506">
    <property type="term" value="F:iron ion binding"/>
    <property type="evidence" value="ECO:0007669"/>
    <property type="project" value="InterPro"/>
</dbReference>
<dbReference type="InterPro" id="IPR000674">
    <property type="entry name" value="Ald_Oxase/Xan_DH_a/b"/>
</dbReference>
<dbReference type="STRING" id="860235.AOZ06_24675"/>
<gene>
    <name evidence="2" type="ORF">AOZ06_24675</name>
</gene>
<accession>A0A0N9I513</accession>
<dbReference type="Gene3D" id="3.30.365.10">
    <property type="entry name" value="Aldehyde oxidase/xanthine dehydrogenase, molybdopterin binding domain"/>
    <property type="match status" value="4"/>
</dbReference>
<dbReference type="PANTHER" id="PTHR11908">
    <property type="entry name" value="XANTHINE DEHYDROGENASE"/>
    <property type="match status" value="1"/>
</dbReference>
<dbReference type="InterPro" id="IPR046867">
    <property type="entry name" value="AldOxase/xan_DH_MoCoBD2"/>
</dbReference>
<dbReference type="Pfam" id="PF02738">
    <property type="entry name" value="MoCoBD_1"/>
    <property type="match status" value="1"/>
</dbReference>
<dbReference type="PANTHER" id="PTHR11908:SF157">
    <property type="entry name" value="XANTHINE DEHYDROGENASE SUBUNIT D-RELATED"/>
    <property type="match status" value="1"/>
</dbReference>
<dbReference type="KEGG" id="kphy:AOZ06_24675"/>
<dbReference type="SUPFAM" id="SSF54665">
    <property type="entry name" value="CO dehydrogenase molybdoprotein N-domain-like"/>
    <property type="match status" value="1"/>
</dbReference>
<dbReference type="InterPro" id="IPR036856">
    <property type="entry name" value="Ald_Oxase/Xan_DH_a/b_sf"/>
</dbReference>
<dbReference type="AlphaFoldDB" id="A0A0N9I513"/>
<protein>
    <submittedName>
        <fullName evidence="2">Carbon monoxide dehydrogenase</fullName>
    </submittedName>
</protein>
<evidence type="ECO:0000313" key="2">
    <source>
        <dbReference type="EMBL" id="ALG09673.1"/>
    </source>
</evidence>
<dbReference type="GO" id="GO:0016491">
    <property type="term" value="F:oxidoreductase activity"/>
    <property type="evidence" value="ECO:0007669"/>
    <property type="project" value="InterPro"/>
</dbReference>
<dbReference type="InterPro" id="IPR037165">
    <property type="entry name" value="AldOxase/xan_DH_Mopterin-bd_sf"/>
</dbReference>
<feature type="domain" description="Aldehyde oxidase/xanthine dehydrogenase a/b hammerhead" evidence="1">
    <location>
        <begin position="22"/>
        <end position="128"/>
    </location>
</feature>
<dbReference type="Proteomes" id="UP000063699">
    <property type="component" value="Chromosome"/>
</dbReference>